<accession>A0A4Q1D674</accession>
<dbReference type="PANTHER" id="PTHR22726">
    <property type="entry name" value="METALLOENDOPEPTIDASE OMA1"/>
    <property type="match status" value="1"/>
</dbReference>
<dbReference type="Pfam" id="PF01435">
    <property type="entry name" value="Peptidase_M48"/>
    <property type="match status" value="1"/>
</dbReference>
<evidence type="ECO:0000256" key="4">
    <source>
        <dbReference type="ARBA" id="ARBA00022833"/>
    </source>
</evidence>
<dbReference type="GO" id="GO:0016020">
    <property type="term" value="C:membrane"/>
    <property type="evidence" value="ECO:0007669"/>
    <property type="project" value="TreeGrafter"/>
</dbReference>
<gene>
    <name evidence="9" type="ORF">ESB13_17775</name>
</gene>
<keyword evidence="7" id="KW-0812">Transmembrane</keyword>
<keyword evidence="2" id="KW-0479">Metal-binding</keyword>
<evidence type="ECO:0000313" key="9">
    <source>
        <dbReference type="EMBL" id="RXK83918.1"/>
    </source>
</evidence>
<dbReference type="Gene3D" id="3.30.2010.10">
    <property type="entry name" value="Metalloproteases ('zincins'), catalytic domain"/>
    <property type="match status" value="1"/>
</dbReference>
<dbReference type="EMBL" id="SDHZ01000002">
    <property type="protein sequence ID" value="RXK83918.1"/>
    <property type="molecule type" value="Genomic_DNA"/>
</dbReference>
<dbReference type="InterPro" id="IPR001915">
    <property type="entry name" value="Peptidase_M48"/>
</dbReference>
<keyword evidence="7" id="KW-1133">Transmembrane helix</keyword>
<dbReference type="RefSeq" id="WP_129004970.1">
    <property type="nucleotide sequence ID" value="NZ_SDHZ01000002.1"/>
</dbReference>
<comment type="similarity">
    <text evidence="6">Belongs to the peptidase M48 family.</text>
</comment>
<evidence type="ECO:0000256" key="5">
    <source>
        <dbReference type="ARBA" id="ARBA00023049"/>
    </source>
</evidence>
<evidence type="ECO:0000313" key="10">
    <source>
        <dbReference type="Proteomes" id="UP000290545"/>
    </source>
</evidence>
<dbReference type="Proteomes" id="UP000290545">
    <property type="component" value="Unassembled WGS sequence"/>
</dbReference>
<feature type="domain" description="Peptidase M48" evidence="8">
    <location>
        <begin position="183"/>
        <end position="351"/>
    </location>
</feature>
<evidence type="ECO:0000256" key="3">
    <source>
        <dbReference type="ARBA" id="ARBA00022801"/>
    </source>
</evidence>
<dbReference type="OrthoDB" id="9810445at2"/>
<organism evidence="9 10">
    <name type="scientific">Filimonas effusa</name>
    <dbReference type="NCBI Taxonomy" id="2508721"/>
    <lineage>
        <taxon>Bacteria</taxon>
        <taxon>Pseudomonadati</taxon>
        <taxon>Bacteroidota</taxon>
        <taxon>Chitinophagia</taxon>
        <taxon>Chitinophagales</taxon>
        <taxon>Chitinophagaceae</taxon>
        <taxon>Filimonas</taxon>
    </lineage>
</organism>
<dbReference type="PANTHER" id="PTHR22726:SF1">
    <property type="entry name" value="METALLOENDOPEPTIDASE OMA1, MITOCHONDRIAL"/>
    <property type="match status" value="1"/>
</dbReference>
<keyword evidence="4 6" id="KW-0862">Zinc</keyword>
<reference evidence="9 10" key="1">
    <citation type="submission" date="2019-01" db="EMBL/GenBank/DDBJ databases">
        <title>Filimonas sp. strain TTM-71.</title>
        <authorList>
            <person name="Chen W.-M."/>
        </authorList>
    </citation>
    <scope>NUCLEOTIDE SEQUENCE [LARGE SCALE GENOMIC DNA]</scope>
    <source>
        <strain evidence="9 10">TTM-71</strain>
    </source>
</reference>
<sequence length="382" mass="41575">MLHNNTPGLWFQGQYAQPKAVKLLLFNDKVNLYASETEEFLAAFAIKDCRIATEGVPVAGGSAFWLPDQSLDGERRAIWHKIYVSADASGYLLLNEANAITGFLLTAIQNKNQPILGRLRRSGPLLLLTGIFAAVVIFCYFLFTALIPAMGLRLISVQQETALGHTLFKSTVNANIIDTQASRIAQDFAGQLPLSKQYAIRVYVVEDKTVNAFALPGGIIVIHSGIIHSMGSYEELAALLGHEVTHINDRHSLRSMLQSFSFSALLSVITGDASGLTGVLASNAAQLESLSYSRKLETDADEKSMELLQASGINPEGMIRLMKRLQAEEHGGAIAFLSSHPLTSARIEHAAAFIKKHAGESYPVNTSLQQCWRQLKSGGTSF</sequence>
<keyword evidence="5 6" id="KW-0482">Metalloprotease</keyword>
<proteinExistence type="inferred from homology"/>
<name>A0A4Q1D674_9BACT</name>
<keyword evidence="7" id="KW-0472">Membrane</keyword>
<comment type="caution">
    <text evidence="9">The sequence shown here is derived from an EMBL/GenBank/DDBJ whole genome shotgun (WGS) entry which is preliminary data.</text>
</comment>
<feature type="transmembrane region" description="Helical" evidence="7">
    <location>
        <begin position="125"/>
        <end position="150"/>
    </location>
</feature>
<dbReference type="GO" id="GO:0051603">
    <property type="term" value="P:proteolysis involved in protein catabolic process"/>
    <property type="evidence" value="ECO:0007669"/>
    <property type="project" value="TreeGrafter"/>
</dbReference>
<dbReference type="GO" id="GO:0004222">
    <property type="term" value="F:metalloendopeptidase activity"/>
    <property type="evidence" value="ECO:0007669"/>
    <property type="project" value="InterPro"/>
</dbReference>
<dbReference type="AlphaFoldDB" id="A0A4Q1D674"/>
<evidence type="ECO:0000256" key="2">
    <source>
        <dbReference type="ARBA" id="ARBA00022723"/>
    </source>
</evidence>
<dbReference type="InterPro" id="IPR051156">
    <property type="entry name" value="Mito/Outer_Membr_Metalloprot"/>
</dbReference>
<comment type="cofactor">
    <cofactor evidence="6">
        <name>Zn(2+)</name>
        <dbReference type="ChEBI" id="CHEBI:29105"/>
    </cofactor>
    <text evidence="6">Binds 1 zinc ion per subunit.</text>
</comment>
<evidence type="ECO:0000256" key="7">
    <source>
        <dbReference type="SAM" id="Phobius"/>
    </source>
</evidence>
<dbReference type="GO" id="GO:0046872">
    <property type="term" value="F:metal ion binding"/>
    <property type="evidence" value="ECO:0007669"/>
    <property type="project" value="UniProtKB-KW"/>
</dbReference>
<evidence type="ECO:0000256" key="6">
    <source>
        <dbReference type="RuleBase" id="RU003983"/>
    </source>
</evidence>
<keyword evidence="1 6" id="KW-0645">Protease</keyword>
<dbReference type="CDD" id="cd07332">
    <property type="entry name" value="M48C_Oma1_like"/>
    <property type="match status" value="1"/>
</dbReference>
<evidence type="ECO:0000256" key="1">
    <source>
        <dbReference type="ARBA" id="ARBA00022670"/>
    </source>
</evidence>
<keyword evidence="3 6" id="KW-0378">Hydrolase</keyword>
<keyword evidence="10" id="KW-1185">Reference proteome</keyword>
<evidence type="ECO:0000259" key="8">
    <source>
        <dbReference type="Pfam" id="PF01435"/>
    </source>
</evidence>
<protein>
    <submittedName>
        <fullName evidence="9">M48 family metallopeptidase</fullName>
    </submittedName>
</protein>